<feature type="region of interest" description="Disordered" evidence="4">
    <location>
        <begin position="248"/>
        <end position="279"/>
    </location>
</feature>
<evidence type="ECO:0000256" key="1">
    <source>
        <dbReference type="ARBA" id="ARBA00022737"/>
    </source>
</evidence>
<dbReference type="PANTHER" id="PTHR19338">
    <property type="entry name" value="TRANSLOCASE OF INNER MITOCHONDRIAL MEMBRANE 13 HOMOLOG"/>
    <property type="match status" value="1"/>
</dbReference>
<proteinExistence type="predicted"/>
<dbReference type="Proteomes" id="UP001151529">
    <property type="component" value="Chromosome 1"/>
</dbReference>
<evidence type="ECO:0000256" key="4">
    <source>
        <dbReference type="SAM" id="MobiDB-lite"/>
    </source>
</evidence>
<dbReference type="Gene3D" id="3.40.50.300">
    <property type="entry name" value="P-loop containing nucleotide triphosphate hydrolases"/>
    <property type="match status" value="1"/>
</dbReference>
<evidence type="ECO:0000259" key="5">
    <source>
        <dbReference type="Pfam" id="PF00931"/>
    </source>
</evidence>
<feature type="compositionally biased region" description="Basic and acidic residues" evidence="4">
    <location>
        <begin position="270"/>
        <end position="279"/>
    </location>
</feature>
<dbReference type="InterPro" id="IPR041118">
    <property type="entry name" value="Rx_N"/>
</dbReference>
<evidence type="ECO:0000313" key="8">
    <source>
        <dbReference type="Proteomes" id="UP001151529"/>
    </source>
</evidence>
<dbReference type="GO" id="GO:0043531">
    <property type="term" value="F:ADP binding"/>
    <property type="evidence" value="ECO:0007669"/>
    <property type="project" value="InterPro"/>
</dbReference>
<evidence type="ECO:0000259" key="6">
    <source>
        <dbReference type="Pfam" id="PF18052"/>
    </source>
</evidence>
<dbReference type="InterPro" id="IPR038005">
    <property type="entry name" value="RX-like_CC"/>
</dbReference>
<dbReference type="GO" id="GO:0006952">
    <property type="term" value="P:defense response"/>
    <property type="evidence" value="ECO:0007669"/>
    <property type="project" value="UniProtKB-KW"/>
</dbReference>
<evidence type="ECO:0000256" key="3">
    <source>
        <dbReference type="ARBA" id="ARBA00022821"/>
    </source>
</evidence>
<reference evidence="7" key="1">
    <citation type="submission" date="2022-11" db="EMBL/GenBank/DDBJ databases">
        <authorList>
            <person name="Hyden B.L."/>
            <person name="Feng K."/>
            <person name="Yates T."/>
            <person name="Jawdy S."/>
            <person name="Smart L.B."/>
            <person name="Muchero W."/>
        </authorList>
    </citation>
    <scope>NUCLEOTIDE SEQUENCE</scope>
    <source>
        <tissue evidence="7">Shoot tip</tissue>
    </source>
</reference>
<evidence type="ECO:0000313" key="7">
    <source>
        <dbReference type="EMBL" id="KAJ6714745.1"/>
    </source>
</evidence>
<dbReference type="Gene3D" id="1.20.5.4130">
    <property type="match status" value="1"/>
</dbReference>
<dbReference type="PANTHER" id="PTHR19338:SF32">
    <property type="entry name" value="OS06G0287500 PROTEIN"/>
    <property type="match status" value="1"/>
</dbReference>
<organism evidence="7 8">
    <name type="scientific">Salix viminalis</name>
    <name type="common">Common osier</name>
    <name type="synonym">Basket willow</name>
    <dbReference type="NCBI Taxonomy" id="40686"/>
    <lineage>
        <taxon>Eukaryota</taxon>
        <taxon>Viridiplantae</taxon>
        <taxon>Streptophyta</taxon>
        <taxon>Embryophyta</taxon>
        <taxon>Tracheophyta</taxon>
        <taxon>Spermatophyta</taxon>
        <taxon>Magnoliopsida</taxon>
        <taxon>eudicotyledons</taxon>
        <taxon>Gunneridae</taxon>
        <taxon>Pentapetalae</taxon>
        <taxon>rosids</taxon>
        <taxon>fabids</taxon>
        <taxon>Malpighiales</taxon>
        <taxon>Salicaceae</taxon>
        <taxon>Saliceae</taxon>
        <taxon>Salix</taxon>
    </lineage>
</organism>
<name>A0A9Q0TN77_SALVM</name>
<evidence type="ECO:0000256" key="2">
    <source>
        <dbReference type="ARBA" id="ARBA00022741"/>
    </source>
</evidence>
<sequence>MAESAVTFLLDKLAPLFENELQLLRGGREEIVYVRGELERIRAFLHVADTLEESDEEVKVWVKQIRDVAHETEDVLDEYTILLAHDHVGGIYGLIHKMSCCIKNMKASYRIASQIKAINSRIRNISDGHRRLRQKFCVAEQGASSTSTGWQDRREDALLLDMSDLVGIEERKSKLVGWLVNGRSGREVVSLAGMGGLGKTTLAKQVYDDADVKKHFSVHAWIRVSRSYKMEELLKGYCSATLCRREEASPQRFREPEQQPAEINNQSGPAEKKVPDSPG</sequence>
<dbReference type="CDD" id="cd14798">
    <property type="entry name" value="RX-CC_like"/>
    <property type="match status" value="1"/>
</dbReference>
<dbReference type="EMBL" id="JAPFFL010000007">
    <property type="protein sequence ID" value="KAJ6714745.1"/>
    <property type="molecule type" value="Genomic_DNA"/>
</dbReference>
<comment type="caution">
    <text evidence="7">The sequence shown here is derived from an EMBL/GenBank/DDBJ whole genome shotgun (WGS) entry which is preliminary data.</text>
</comment>
<keyword evidence="2" id="KW-0547">Nucleotide-binding</keyword>
<dbReference type="InterPro" id="IPR027417">
    <property type="entry name" value="P-loop_NTPase"/>
</dbReference>
<gene>
    <name evidence="7" type="ORF">OIU85_026269</name>
</gene>
<feature type="domain" description="NB-ARC" evidence="5">
    <location>
        <begin position="169"/>
        <end position="236"/>
    </location>
</feature>
<keyword evidence="3" id="KW-0611">Plant defense</keyword>
<dbReference type="AlphaFoldDB" id="A0A9Q0TN77"/>
<feature type="domain" description="Disease resistance N-terminal" evidence="6">
    <location>
        <begin position="5"/>
        <end position="87"/>
    </location>
</feature>
<dbReference type="Pfam" id="PF18052">
    <property type="entry name" value="Rx_N"/>
    <property type="match status" value="1"/>
</dbReference>
<dbReference type="OrthoDB" id="3027644at2759"/>
<accession>A0A9Q0TN77</accession>
<keyword evidence="8" id="KW-1185">Reference proteome</keyword>
<dbReference type="SUPFAM" id="SSF52540">
    <property type="entry name" value="P-loop containing nucleoside triphosphate hydrolases"/>
    <property type="match status" value="1"/>
</dbReference>
<reference evidence="7" key="2">
    <citation type="journal article" date="2023" name="Int. J. Mol. Sci.">
        <title>De Novo Assembly and Annotation of 11 Diverse Shrub Willow (Salix) Genomes Reveals Novel Gene Organization in Sex-Linked Regions.</title>
        <authorList>
            <person name="Hyden B."/>
            <person name="Feng K."/>
            <person name="Yates T.B."/>
            <person name="Jawdy S."/>
            <person name="Cereghino C."/>
            <person name="Smart L.B."/>
            <person name="Muchero W."/>
        </authorList>
    </citation>
    <scope>NUCLEOTIDE SEQUENCE [LARGE SCALE GENOMIC DNA]</scope>
    <source>
        <tissue evidence="7">Shoot tip</tissue>
    </source>
</reference>
<keyword evidence="1" id="KW-0677">Repeat</keyword>
<protein>
    <submittedName>
        <fullName evidence="7">DISEASE RESISTANCE PROTEIN RP</fullName>
    </submittedName>
</protein>
<dbReference type="InterPro" id="IPR002182">
    <property type="entry name" value="NB-ARC"/>
</dbReference>
<dbReference type="Pfam" id="PF00931">
    <property type="entry name" value="NB-ARC"/>
    <property type="match status" value="1"/>
</dbReference>
<feature type="compositionally biased region" description="Basic and acidic residues" evidence="4">
    <location>
        <begin position="248"/>
        <end position="257"/>
    </location>
</feature>